<evidence type="ECO:0000313" key="6">
    <source>
        <dbReference type="Proteomes" id="UP001212997"/>
    </source>
</evidence>
<accession>A0AAD5YFG1</accession>
<feature type="compositionally biased region" description="Polar residues" evidence="3">
    <location>
        <begin position="150"/>
        <end position="166"/>
    </location>
</feature>
<dbReference type="PROSITE" id="PS50158">
    <property type="entry name" value="ZF_CCHC"/>
    <property type="match status" value="1"/>
</dbReference>
<dbReference type="GO" id="GO:0006397">
    <property type="term" value="P:mRNA processing"/>
    <property type="evidence" value="ECO:0007669"/>
    <property type="project" value="UniProtKB-KW"/>
</dbReference>
<dbReference type="SUPFAM" id="SSF57756">
    <property type="entry name" value="Retrovirus zinc finger-like domains"/>
    <property type="match status" value="1"/>
</dbReference>
<protein>
    <recommendedName>
        <fullName evidence="4">CCHC-type domain-containing protein</fullName>
    </recommendedName>
</protein>
<gene>
    <name evidence="5" type="ORF">NLI96_g9270</name>
</gene>
<dbReference type="GO" id="GO:0008270">
    <property type="term" value="F:zinc ion binding"/>
    <property type="evidence" value="ECO:0007669"/>
    <property type="project" value="UniProtKB-KW"/>
</dbReference>
<evidence type="ECO:0000259" key="4">
    <source>
        <dbReference type="PROSITE" id="PS50158"/>
    </source>
</evidence>
<evidence type="ECO:0000256" key="1">
    <source>
        <dbReference type="ARBA" id="ARBA00022664"/>
    </source>
</evidence>
<reference evidence="5" key="1">
    <citation type="submission" date="2022-07" db="EMBL/GenBank/DDBJ databases">
        <title>Genome Sequence of Physisporinus lineatus.</title>
        <authorList>
            <person name="Buettner E."/>
        </authorList>
    </citation>
    <scope>NUCLEOTIDE SEQUENCE</scope>
    <source>
        <strain evidence="5">VT162</strain>
    </source>
</reference>
<feature type="region of interest" description="Disordered" evidence="3">
    <location>
        <begin position="90"/>
        <end position="217"/>
    </location>
</feature>
<keyword evidence="2" id="KW-0863">Zinc-finger</keyword>
<sequence>MRGLYDALFNYCFPTDFKEELRDKLESATQGESKIQDFVRELETLAERFEDVTDMQIVKIFWKGMHQYLRLYLIQKGFNPETTKLSKLVKHASRRERAQEVKKKEEREFKGKLTGRTWGRFQNRTTGPENPIAPEPGLKKNGQVPKLGNTPKNTNQQGTAPNQKQNPPKERKNLLSKEERDRLRAEGRCFSCKDTGHESRNCPKRKTAKAPTLNAGSVRSLQVPPIPYLLVKRERSFVTSKR</sequence>
<organism evidence="5 6">
    <name type="scientific">Meripilus lineatus</name>
    <dbReference type="NCBI Taxonomy" id="2056292"/>
    <lineage>
        <taxon>Eukaryota</taxon>
        <taxon>Fungi</taxon>
        <taxon>Dikarya</taxon>
        <taxon>Basidiomycota</taxon>
        <taxon>Agaricomycotina</taxon>
        <taxon>Agaricomycetes</taxon>
        <taxon>Polyporales</taxon>
        <taxon>Meripilaceae</taxon>
        <taxon>Meripilus</taxon>
    </lineage>
</organism>
<proteinExistence type="predicted"/>
<dbReference type="Gene3D" id="4.10.60.10">
    <property type="entry name" value="Zinc finger, CCHC-type"/>
    <property type="match status" value="1"/>
</dbReference>
<evidence type="ECO:0000313" key="5">
    <source>
        <dbReference type="EMBL" id="KAJ3479152.1"/>
    </source>
</evidence>
<keyword evidence="1" id="KW-0507">mRNA processing</keyword>
<dbReference type="InterPro" id="IPR036875">
    <property type="entry name" value="Znf_CCHC_sf"/>
</dbReference>
<comment type="caution">
    <text evidence="5">The sequence shown here is derived from an EMBL/GenBank/DDBJ whole genome shotgun (WGS) entry which is preliminary data.</text>
</comment>
<dbReference type="InterPro" id="IPR001878">
    <property type="entry name" value="Znf_CCHC"/>
</dbReference>
<feature type="compositionally biased region" description="Basic and acidic residues" evidence="3">
    <location>
        <begin position="167"/>
        <end position="187"/>
    </location>
</feature>
<dbReference type="GO" id="GO:0003676">
    <property type="term" value="F:nucleic acid binding"/>
    <property type="evidence" value="ECO:0007669"/>
    <property type="project" value="InterPro"/>
</dbReference>
<evidence type="ECO:0000256" key="3">
    <source>
        <dbReference type="SAM" id="MobiDB-lite"/>
    </source>
</evidence>
<dbReference type="EMBL" id="JANAWD010000459">
    <property type="protein sequence ID" value="KAJ3479152.1"/>
    <property type="molecule type" value="Genomic_DNA"/>
</dbReference>
<keyword evidence="2" id="KW-0479">Metal-binding</keyword>
<feature type="compositionally biased region" description="Basic and acidic residues" evidence="3">
    <location>
        <begin position="95"/>
        <end position="111"/>
    </location>
</feature>
<name>A0AAD5YFG1_9APHY</name>
<keyword evidence="6" id="KW-1185">Reference proteome</keyword>
<feature type="domain" description="CCHC-type" evidence="4">
    <location>
        <begin position="188"/>
        <end position="204"/>
    </location>
</feature>
<dbReference type="Proteomes" id="UP001212997">
    <property type="component" value="Unassembled WGS sequence"/>
</dbReference>
<dbReference type="AlphaFoldDB" id="A0AAD5YFG1"/>
<evidence type="ECO:0000256" key="2">
    <source>
        <dbReference type="PROSITE-ProRule" id="PRU00047"/>
    </source>
</evidence>
<keyword evidence="2" id="KW-0862">Zinc</keyword>